<sequence length="98" mass="10867">MVVTVVMVAVAVILVGPAVMAGILLDRRRDGLTRAERDRWRSVTRGRTAARRRRDEAALVAGLTGRVMSRAEYRREMSDLAAADATRCPVHVPRLGKR</sequence>
<reference evidence="2" key="1">
    <citation type="submission" date="2021-01" db="EMBL/GenBank/DDBJ databases">
        <title>Whole genome shotgun sequence of Virgisporangium ochraceum NBRC 16418.</title>
        <authorList>
            <person name="Komaki H."/>
            <person name="Tamura T."/>
        </authorList>
    </citation>
    <scope>NUCLEOTIDE SEQUENCE</scope>
    <source>
        <strain evidence="2">NBRC 16418</strain>
    </source>
</reference>
<evidence type="ECO:0000313" key="3">
    <source>
        <dbReference type="Proteomes" id="UP000635606"/>
    </source>
</evidence>
<dbReference type="EMBL" id="BOPH01000088">
    <property type="protein sequence ID" value="GIJ71524.1"/>
    <property type="molecule type" value="Genomic_DNA"/>
</dbReference>
<protein>
    <submittedName>
        <fullName evidence="2">Uncharacterized protein</fullName>
    </submittedName>
</protein>
<dbReference type="Proteomes" id="UP000635606">
    <property type="component" value="Unassembled WGS sequence"/>
</dbReference>
<organism evidence="2 3">
    <name type="scientific">Virgisporangium ochraceum</name>
    <dbReference type="NCBI Taxonomy" id="65505"/>
    <lineage>
        <taxon>Bacteria</taxon>
        <taxon>Bacillati</taxon>
        <taxon>Actinomycetota</taxon>
        <taxon>Actinomycetes</taxon>
        <taxon>Micromonosporales</taxon>
        <taxon>Micromonosporaceae</taxon>
        <taxon>Virgisporangium</taxon>
    </lineage>
</organism>
<keyword evidence="1" id="KW-1133">Transmembrane helix</keyword>
<accession>A0A8J3ZW90</accession>
<feature type="transmembrane region" description="Helical" evidence="1">
    <location>
        <begin position="6"/>
        <end position="25"/>
    </location>
</feature>
<name>A0A8J3ZW90_9ACTN</name>
<keyword evidence="1" id="KW-0812">Transmembrane</keyword>
<evidence type="ECO:0000313" key="2">
    <source>
        <dbReference type="EMBL" id="GIJ71524.1"/>
    </source>
</evidence>
<dbReference type="AlphaFoldDB" id="A0A8J3ZW90"/>
<proteinExistence type="predicted"/>
<gene>
    <name evidence="2" type="ORF">Voc01_064410</name>
</gene>
<comment type="caution">
    <text evidence="2">The sequence shown here is derived from an EMBL/GenBank/DDBJ whole genome shotgun (WGS) entry which is preliminary data.</text>
</comment>
<keyword evidence="3" id="KW-1185">Reference proteome</keyword>
<evidence type="ECO:0000256" key="1">
    <source>
        <dbReference type="SAM" id="Phobius"/>
    </source>
</evidence>
<keyword evidence="1" id="KW-0472">Membrane</keyword>